<keyword evidence="2" id="KW-1185">Reference proteome</keyword>
<protein>
    <submittedName>
        <fullName evidence="1">Uncharacterized protein</fullName>
    </submittedName>
</protein>
<dbReference type="Proteomes" id="UP000499080">
    <property type="component" value="Unassembled WGS sequence"/>
</dbReference>
<organism evidence="1 2">
    <name type="scientific">Araneus ventricosus</name>
    <name type="common">Orbweaver spider</name>
    <name type="synonym">Epeira ventricosa</name>
    <dbReference type="NCBI Taxonomy" id="182803"/>
    <lineage>
        <taxon>Eukaryota</taxon>
        <taxon>Metazoa</taxon>
        <taxon>Ecdysozoa</taxon>
        <taxon>Arthropoda</taxon>
        <taxon>Chelicerata</taxon>
        <taxon>Arachnida</taxon>
        <taxon>Araneae</taxon>
        <taxon>Araneomorphae</taxon>
        <taxon>Entelegynae</taxon>
        <taxon>Araneoidea</taxon>
        <taxon>Araneidae</taxon>
        <taxon>Araneus</taxon>
    </lineage>
</organism>
<gene>
    <name evidence="1" type="ORF">AVEN_221752_1</name>
</gene>
<name>A0A4Y2FQM5_ARAVE</name>
<reference evidence="1 2" key="1">
    <citation type="journal article" date="2019" name="Sci. Rep.">
        <title>Orb-weaving spider Araneus ventricosus genome elucidates the spidroin gene catalogue.</title>
        <authorList>
            <person name="Kono N."/>
            <person name="Nakamura H."/>
            <person name="Ohtoshi R."/>
            <person name="Moran D.A.P."/>
            <person name="Shinohara A."/>
            <person name="Yoshida Y."/>
            <person name="Fujiwara M."/>
            <person name="Mori M."/>
            <person name="Tomita M."/>
            <person name="Arakawa K."/>
        </authorList>
    </citation>
    <scope>NUCLEOTIDE SEQUENCE [LARGE SCALE GENOMIC DNA]</scope>
</reference>
<dbReference type="EMBL" id="BGPR01001001">
    <property type="protein sequence ID" value="GBM42639.1"/>
    <property type="molecule type" value="Genomic_DNA"/>
</dbReference>
<proteinExistence type="predicted"/>
<evidence type="ECO:0000313" key="2">
    <source>
        <dbReference type="Proteomes" id="UP000499080"/>
    </source>
</evidence>
<sequence length="183" mass="21054">MDNNVRPHRSQLVDDLLVKNDCSSHSQFLDNVMIRIMYGVVITGSQLHTLRLECTRGVFPRRQPSPRPSRIFQHGIESNPIHICQSERTFICSCHENKAHQLNIFHFHQALEMEVSASKNQQTVPLSPSVSAHCVPTTLSLTVLGVRESLWWPHWRTLSWCCRFLSRGQVTGSKCRDKNNVKR</sequence>
<dbReference type="AlphaFoldDB" id="A0A4Y2FQM5"/>
<comment type="caution">
    <text evidence="1">The sequence shown here is derived from an EMBL/GenBank/DDBJ whole genome shotgun (WGS) entry which is preliminary data.</text>
</comment>
<accession>A0A4Y2FQM5</accession>
<evidence type="ECO:0000313" key="1">
    <source>
        <dbReference type="EMBL" id="GBM42639.1"/>
    </source>
</evidence>